<feature type="domain" description="PPIase cyclophilin-type" evidence="12">
    <location>
        <begin position="577"/>
        <end position="728"/>
    </location>
</feature>
<dbReference type="CDD" id="cd00609">
    <property type="entry name" value="AAT_like"/>
    <property type="match status" value="1"/>
</dbReference>
<dbReference type="GO" id="GO:0003755">
    <property type="term" value="F:peptidyl-prolyl cis-trans isomerase activity"/>
    <property type="evidence" value="ECO:0007669"/>
    <property type="project" value="UniProtKB-KW"/>
</dbReference>
<dbReference type="Gene3D" id="3.40.640.10">
    <property type="entry name" value="Type I PLP-dependent aspartate aminotransferase-like (Major domain)"/>
    <property type="match status" value="1"/>
</dbReference>
<dbReference type="InterPro" id="IPR002130">
    <property type="entry name" value="Cyclophilin-type_PPIase_dom"/>
</dbReference>
<dbReference type="EMBL" id="CAJMWS010000300">
    <property type="protein sequence ID" value="CAE6398194.1"/>
    <property type="molecule type" value="Genomic_DNA"/>
</dbReference>
<evidence type="ECO:0000256" key="3">
    <source>
        <dbReference type="ARBA" id="ARBA00004123"/>
    </source>
</evidence>
<keyword evidence="7" id="KW-0413">Isomerase</keyword>
<gene>
    <name evidence="14" type="ORF">RDB_LOCUS51857</name>
</gene>
<evidence type="ECO:0000256" key="7">
    <source>
        <dbReference type="ARBA" id="ARBA00023235"/>
    </source>
</evidence>
<keyword evidence="5 9" id="KW-0694">RNA-binding</keyword>
<evidence type="ECO:0000256" key="4">
    <source>
        <dbReference type="ARBA" id="ARBA00010739"/>
    </source>
</evidence>
<evidence type="ECO:0000256" key="9">
    <source>
        <dbReference type="PROSITE-ProRule" id="PRU00176"/>
    </source>
</evidence>
<dbReference type="GO" id="GO:0030248">
    <property type="term" value="F:cellulose binding"/>
    <property type="evidence" value="ECO:0007669"/>
    <property type="project" value="UniProtKB-UniRule"/>
</dbReference>
<dbReference type="CDD" id="cd12235">
    <property type="entry name" value="RRM_PPIL4"/>
    <property type="match status" value="1"/>
</dbReference>
<proteinExistence type="inferred from homology"/>
<protein>
    <recommendedName>
        <fullName evidence="10">AA9 family lytic polysaccharide monooxygenase</fullName>
        <ecNumber evidence="10">1.14.99.56</ecNumber>
    </recommendedName>
    <alternativeName>
        <fullName evidence="10">Endo-beta-1,4-glucanase</fullName>
    </alternativeName>
    <alternativeName>
        <fullName evidence="10">Glycosyl hydrolase 61 family protein</fullName>
    </alternativeName>
</protein>
<dbReference type="PROSITE" id="PS50102">
    <property type="entry name" value="RRM"/>
    <property type="match status" value="1"/>
</dbReference>
<dbReference type="Proteomes" id="UP000663846">
    <property type="component" value="Unassembled WGS sequence"/>
</dbReference>
<dbReference type="GO" id="GO:0005634">
    <property type="term" value="C:nucleus"/>
    <property type="evidence" value="ECO:0007669"/>
    <property type="project" value="UniProtKB-SubCell"/>
</dbReference>
<evidence type="ECO:0000256" key="1">
    <source>
        <dbReference type="ARBA" id="ARBA00000971"/>
    </source>
</evidence>
<dbReference type="Pfam" id="PF03443">
    <property type="entry name" value="AA9"/>
    <property type="match status" value="1"/>
</dbReference>
<dbReference type="PANTHER" id="PTHR45843:SF1">
    <property type="entry name" value="PEPTIDYL-PROLYL CIS-TRANS ISOMERASE-LIKE 4"/>
    <property type="match status" value="1"/>
</dbReference>
<dbReference type="AlphaFoldDB" id="A0A8H2WM78"/>
<dbReference type="Pfam" id="PF00076">
    <property type="entry name" value="RRM_1"/>
    <property type="match status" value="1"/>
</dbReference>
<dbReference type="SUPFAM" id="SSF50891">
    <property type="entry name" value="Cyclophilin-like"/>
    <property type="match status" value="1"/>
</dbReference>
<evidence type="ECO:0000256" key="2">
    <source>
        <dbReference type="ARBA" id="ARBA00002388"/>
    </source>
</evidence>
<dbReference type="PRINTS" id="PR00153">
    <property type="entry name" value="CSAPPISMRASE"/>
</dbReference>
<evidence type="ECO:0000313" key="15">
    <source>
        <dbReference type="Proteomes" id="UP000663846"/>
    </source>
</evidence>
<dbReference type="GO" id="GO:0003723">
    <property type="term" value="F:RNA binding"/>
    <property type="evidence" value="ECO:0007669"/>
    <property type="project" value="UniProtKB-UniRule"/>
</dbReference>
<evidence type="ECO:0000256" key="10">
    <source>
        <dbReference type="RuleBase" id="RU368122"/>
    </source>
</evidence>
<dbReference type="CDD" id="cd21175">
    <property type="entry name" value="LPMO_AA9"/>
    <property type="match status" value="1"/>
</dbReference>
<dbReference type="InterPro" id="IPR012677">
    <property type="entry name" value="Nucleotide-bd_a/b_plait_sf"/>
</dbReference>
<comment type="catalytic activity">
    <reaction evidence="1">
        <text>[protein]-peptidylproline (omega=180) = [protein]-peptidylproline (omega=0)</text>
        <dbReference type="Rhea" id="RHEA:16237"/>
        <dbReference type="Rhea" id="RHEA-COMP:10747"/>
        <dbReference type="Rhea" id="RHEA-COMP:10748"/>
        <dbReference type="ChEBI" id="CHEBI:83833"/>
        <dbReference type="ChEBI" id="CHEBI:83834"/>
        <dbReference type="EC" id="5.2.1.8"/>
    </reaction>
</comment>
<comment type="subcellular location">
    <subcellularLocation>
        <location evidence="3">Nucleus</location>
    </subcellularLocation>
    <subcellularLocation>
        <location evidence="10">Secreted</location>
    </subcellularLocation>
</comment>
<dbReference type="Pfam" id="PF00155">
    <property type="entry name" value="Aminotran_1_2"/>
    <property type="match status" value="1"/>
</dbReference>
<keyword evidence="10" id="KW-0964">Secreted</keyword>
<organism evidence="14 15">
    <name type="scientific">Rhizoctonia solani</name>
    <dbReference type="NCBI Taxonomy" id="456999"/>
    <lineage>
        <taxon>Eukaryota</taxon>
        <taxon>Fungi</taxon>
        <taxon>Dikarya</taxon>
        <taxon>Basidiomycota</taxon>
        <taxon>Agaricomycotina</taxon>
        <taxon>Agaricomycetes</taxon>
        <taxon>Cantharellales</taxon>
        <taxon>Ceratobasidiaceae</taxon>
        <taxon>Rhizoctonia</taxon>
    </lineage>
</organism>
<keyword evidence="8" id="KW-0539">Nucleus</keyword>
<feature type="compositionally biased region" description="Basic and acidic residues" evidence="11">
    <location>
        <begin position="904"/>
        <end position="931"/>
    </location>
</feature>
<dbReference type="SUPFAM" id="SSF53383">
    <property type="entry name" value="PLP-dependent transferases"/>
    <property type="match status" value="1"/>
</dbReference>
<name>A0A8H2WM78_9AGAM</name>
<dbReference type="PANTHER" id="PTHR45843">
    <property type="entry name" value="PEPTIDYL-PROLYL CIS-TRANS ISOMERASE-LIKE 4"/>
    <property type="match status" value="1"/>
</dbReference>
<reference evidence="14" key="1">
    <citation type="submission" date="2021-01" db="EMBL/GenBank/DDBJ databases">
        <authorList>
            <person name="Kaushik A."/>
        </authorList>
    </citation>
    <scope>NUCLEOTIDE SEQUENCE</scope>
    <source>
        <strain evidence="14">AG1-1C</strain>
    </source>
</reference>
<comment type="caution">
    <text evidence="14">The sequence shown here is derived from an EMBL/GenBank/DDBJ whole genome shotgun (WGS) entry which is preliminary data.</text>
</comment>
<feature type="region of interest" description="Disordered" evidence="11">
    <location>
        <begin position="892"/>
        <end position="931"/>
    </location>
</feature>
<dbReference type="Gene3D" id="3.30.70.330">
    <property type="match status" value="1"/>
</dbReference>
<dbReference type="SMART" id="SM00360">
    <property type="entry name" value="RRM"/>
    <property type="match status" value="1"/>
</dbReference>
<comment type="function">
    <text evidence="10">Lytic polysaccharide monooxygenase (LMPO) that depolymerizes crystalline and amorphous polysaccharides via the oxidation of scissile alpha- or beta-(1-4)-glycosidic bonds, yielding C1 and/or C4 oxidation products. Catalysis by LPMOs requires the reduction of the active-site copper from Cu(II) to Cu(I) by a reducing agent and H(2)O(2) or O(2) as a cosubstrate.</text>
</comment>
<dbReference type="InterPro" id="IPR005103">
    <property type="entry name" value="AA9_LPMO"/>
</dbReference>
<accession>A0A8H2WM78</accession>
<evidence type="ECO:0000259" key="12">
    <source>
        <dbReference type="PROSITE" id="PS50072"/>
    </source>
</evidence>
<dbReference type="InterPro" id="IPR029000">
    <property type="entry name" value="Cyclophilin-like_dom_sf"/>
</dbReference>
<dbReference type="InterPro" id="IPR015421">
    <property type="entry name" value="PyrdxlP-dep_Trfase_major"/>
</dbReference>
<evidence type="ECO:0000313" key="14">
    <source>
        <dbReference type="EMBL" id="CAE6398194.1"/>
    </source>
</evidence>
<feature type="domain" description="RRM" evidence="13">
    <location>
        <begin position="806"/>
        <end position="884"/>
    </location>
</feature>
<dbReference type="SUPFAM" id="SSF54928">
    <property type="entry name" value="RNA-binding domain, RBD"/>
    <property type="match status" value="1"/>
</dbReference>
<keyword evidence="10" id="KW-1015">Disulfide bond</keyword>
<feature type="region of interest" description="Disordered" evidence="11">
    <location>
        <begin position="738"/>
        <end position="759"/>
    </location>
</feature>
<comment type="function">
    <text evidence="2">PPIases accelerate the folding of proteins. It catalyzes the cis-trans isomerization of proline imidic peptide bonds in oligopeptides.</text>
</comment>
<comment type="catalytic activity">
    <reaction evidence="10">
        <text>[(1-&gt;4)-beta-D-glucosyl]n+m + reduced acceptor + O2 = 4-dehydro-beta-D-glucosyl-[(1-&gt;4)-beta-D-glucosyl]n-1 + [(1-&gt;4)-beta-D-glucosyl]m + acceptor + H2O.</text>
        <dbReference type="EC" id="1.14.99.56"/>
    </reaction>
</comment>
<dbReference type="InterPro" id="IPR000504">
    <property type="entry name" value="RRM_dom"/>
</dbReference>
<keyword evidence="6" id="KW-0697">Rotamase</keyword>
<evidence type="ECO:0000259" key="13">
    <source>
        <dbReference type="PROSITE" id="PS50102"/>
    </source>
</evidence>
<dbReference type="Gene3D" id="2.70.50.70">
    <property type="match status" value="1"/>
</dbReference>
<keyword evidence="10" id="KW-0119">Carbohydrate metabolism</keyword>
<comment type="similarity">
    <text evidence="4">Belongs to the cyclophilin-type PPIase family. PPIL4 subfamily.</text>
</comment>
<comment type="domain">
    <text evidence="10">Has a modular structure: an endo-beta-1,4-glucanase catalytic module at the N-terminus, a linker rich in serines and threonines, and a C-terminal carbohydrate-binding module (CBM).</text>
</comment>
<dbReference type="InterPro" id="IPR035538">
    <property type="entry name" value="Cyclophilin_PPIL4"/>
</dbReference>
<evidence type="ECO:0000256" key="6">
    <source>
        <dbReference type="ARBA" id="ARBA00023110"/>
    </source>
</evidence>
<sequence>MAKSDSAMDLSHHLSDEARNMKPSPLKGMYKYWGMPGLVNLAVGVPHPSLFPYETMSASVLPPTAFSVGDSDGLLSRLWSAFMNRKPVTEITIPKYANPKDGPSAIQLSTALQYSMVEGLPAFVDFVRNFTLQAFQPAYSDFRVLANSGNTDGWTKACTLLCQPGEFILTEDWTYPGALLSAWPSRVRPYPVPMDNLGMIPSDLERILAQWGEEGHEGKRRPHVMYTIPIGQNPTGAVMDVRRKQEIYDICVKYDIIIVEDDPYYFLQYSGYKRKSERSLRSHISGKVNPETSRKFLDTLAPSYLKIDHQGRVIRLDTFSKTIGPGCRLGWTTCNPLFATIMENYSANKTNQTSGISQAMVMQLVSKQWGYDGYIRWLRGIGAQYAERRDTMIDSLFEASFSGLGLVQNHALSQGGVAVYDAYAKPTEILYGNLDEKLPSRDKTLFSFSIPNAGMFLWIKLHLKNHRDWVPHPAPGSALEVKLWTDLAESGVMLAPGYMFSTDEDDEPSDEGFAESHLRSEYAHMRVSFSSATKEEIAKGMKTFVEVTLKFFRHNHHIDVVPLVTWEGQYQELPKVETCPRTCENFLKLCKVYYYNLHAFFNVTKDFVAQAGDPTATGTGGESAQSYIASKTDPPTPDVPRYFAPEVVSRLKHTTKGTVSMAIAPGVDGGCGSQFFITLADNIDYLDGKHAVFGHVVEGLETLDQLNEVFTDQDGRPMKDVRIRHVVILDDPFPDPPGLVVPNEVPTKAPDLTGTNVRIGEDEDPLATLPEEEAEKMRRERAAAAAALTLEMVGDLPFANVRPPENVLFVCKLNPVTRDEDLELIFSRFGVIMSCQIIRDKKTGDSLQYAFIEFDKRADAEQAYFKMQNVLVDDRRIWVDFSQSVSKLNTHWSNNPMMSKRGKREGEGFAGRDDLEETRRYRGEDSGKGDGGGEMKWLALALAMAPSVFGHFTMQYLWVNGVDQGQNTYLRVPPNNNPVTDVTSNDIRCNVNGLTGSATGTKASVPAGANITLEWHQHAQRTGEDPISGGHKGPVQVYIAKAPSTAASFDGSGAVWTKVYSSGLISASSQTWATDIVNANGGKHSFILPKSIPSGDYLIRGEIIALHVAQSYPGAQFYIGCAQISVVNGGSASPPKIALPGAYKGSDPGITVNIYNGLTNYTAPGGVVWSG</sequence>
<keyword evidence="10" id="KW-0136">Cellulose degradation</keyword>
<dbReference type="InterPro" id="IPR035979">
    <property type="entry name" value="RBD_domain_sf"/>
</dbReference>
<dbReference type="PROSITE" id="PS50072">
    <property type="entry name" value="CSA_PPIASE_2"/>
    <property type="match status" value="1"/>
</dbReference>
<evidence type="ECO:0000256" key="5">
    <source>
        <dbReference type="ARBA" id="ARBA00022884"/>
    </source>
</evidence>
<dbReference type="InterPro" id="IPR004839">
    <property type="entry name" value="Aminotransferase_I/II_large"/>
</dbReference>
<keyword evidence="10" id="KW-0624">Polysaccharide degradation</keyword>
<evidence type="ECO:0000256" key="8">
    <source>
        <dbReference type="ARBA" id="ARBA00023242"/>
    </source>
</evidence>
<dbReference type="CDD" id="cd01921">
    <property type="entry name" value="cyclophilin_RRM"/>
    <property type="match status" value="1"/>
</dbReference>
<dbReference type="InterPro" id="IPR015424">
    <property type="entry name" value="PyrdxlP-dep_Trfase"/>
</dbReference>
<dbReference type="GO" id="GO:0030245">
    <property type="term" value="P:cellulose catabolic process"/>
    <property type="evidence" value="ECO:0007669"/>
    <property type="project" value="UniProtKB-UniRule"/>
</dbReference>
<dbReference type="GO" id="GO:0008810">
    <property type="term" value="F:cellulase activity"/>
    <property type="evidence" value="ECO:0007669"/>
    <property type="project" value="UniProtKB-UniRule"/>
</dbReference>
<dbReference type="InterPro" id="IPR035542">
    <property type="entry name" value="CRIP"/>
</dbReference>
<dbReference type="GO" id="GO:0005576">
    <property type="term" value="C:extracellular region"/>
    <property type="evidence" value="ECO:0007669"/>
    <property type="project" value="UniProtKB-SubCell"/>
</dbReference>
<dbReference type="EC" id="1.14.99.56" evidence="10"/>
<evidence type="ECO:0000256" key="11">
    <source>
        <dbReference type="SAM" id="MobiDB-lite"/>
    </source>
</evidence>
<dbReference type="Gene3D" id="2.40.100.10">
    <property type="entry name" value="Cyclophilin-like"/>
    <property type="match status" value="1"/>
</dbReference>
<dbReference type="GO" id="GO:0030170">
    <property type="term" value="F:pyridoxal phosphate binding"/>
    <property type="evidence" value="ECO:0007669"/>
    <property type="project" value="InterPro"/>
</dbReference>
<dbReference type="Pfam" id="PF00160">
    <property type="entry name" value="Pro_isomerase"/>
    <property type="match status" value="1"/>
</dbReference>